<sequence length="315" mass="35519">MTTEALDSLDLPKKGKKNLPNIVAITKCNISEEEFLPGVDHQWRKRGGIQITAKAFEESVSHMTIFNSFDVWICAGKALDRMQYPLYVELAHCPPPNHTKVTNQSALSFWVKILSLSGSTDAALSDQLDKCLRRQLQPIYIPAEFAHYQGWFFHELVGSMPRLKALLISSFGIRNPKMCRNCIISYLSTTSWNDEHILWPFHCCISIKGFQSGQCSNCVWNTKSNCDWRSLSVYQADEPRSGLLEAPLLGKDNLPQSGSALPADKPREVSEDQLNPRSCPRITSQWPLVPWDSELNGEDVVKAAKREIDKLVGKK</sequence>
<dbReference type="AlphaFoldDB" id="A0A4Q2V4M0"/>
<evidence type="ECO:0000313" key="3">
    <source>
        <dbReference type="Proteomes" id="UP000290540"/>
    </source>
</evidence>
<name>A0A4Q2V4M0_FUSOX</name>
<evidence type="ECO:0000313" key="2">
    <source>
        <dbReference type="EMBL" id="RYC79839.1"/>
    </source>
</evidence>
<protein>
    <submittedName>
        <fullName evidence="2">Uncharacterized protein</fullName>
    </submittedName>
</protein>
<dbReference type="Pfam" id="PF12511">
    <property type="entry name" value="DUF3716"/>
    <property type="match status" value="1"/>
</dbReference>
<dbReference type="EMBL" id="MQTW01000500">
    <property type="protein sequence ID" value="RYC79839.1"/>
    <property type="molecule type" value="Genomic_DNA"/>
</dbReference>
<proteinExistence type="predicted"/>
<gene>
    <name evidence="2" type="ORF">BFJ63_vAg17280</name>
</gene>
<comment type="caution">
    <text evidence="2">The sequence shown here is derived from an EMBL/GenBank/DDBJ whole genome shotgun (WGS) entry which is preliminary data.</text>
</comment>
<dbReference type="InterPro" id="IPR022190">
    <property type="entry name" value="DUF3716"/>
</dbReference>
<feature type="compositionally biased region" description="Polar residues" evidence="1">
    <location>
        <begin position="272"/>
        <end position="284"/>
    </location>
</feature>
<accession>A0A4Q2V4M0</accession>
<organism evidence="2 3">
    <name type="scientific">Fusarium oxysporum f. sp. narcissi</name>
    <dbReference type="NCBI Taxonomy" id="451672"/>
    <lineage>
        <taxon>Eukaryota</taxon>
        <taxon>Fungi</taxon>
        <taxon>Dikarya</taxon>
        <taxon>Ascomycota</taxon>
        <taxon>Pezizomycotina</taxon>
        <taxon>Sordariomycetes</taxon>
        <taxon>Hypocreomycetidae</taxon>
        <taxon>Hypocreales</taxon>
        <taxon>Nectriaceae</taxon>
        <taxon>Fusarium</taxon>
        <taxon>Fusarium oxysporum species complex</taxon>
    </lineage>
</organism>
<feature type="region of interest" description="Disordered" evidence="1">
    <location>
        <begin position="252"/>
        <end position="284"/>
    </location>
</feature>
<dbReference type="Proteomes" id="UP000290540">
    <property type="component" value="Unassembled WGS sequence"/>
</dbReference>
<evidence type="ECO:0000256" key="1">
    <source>
        <dbReference type="SAM" id="MobiDB-lite"/>
    </source>
</evidence>
<reference evidence="2 3" key="1">
    <citation type="submission" date="2016-12" db="EMBL/GenBank/DDBJ databases">
        <title>Draft genome sequence of Fusarium oxysporum causing rot on Narcissus.</title>
        <authorList>
            <person name="Armitage A.D."/>
            <person name="Taylor A."/>
            <person name="Clarkson J.P."/>
            <person name="Harrison R.J."/>
            <person name="Jackson A.C."/>
        </authorList>
    </citation>
    <scope>NUCLEOTIDE SEQUENCE [LARGE SCALE GENOMIC DNA]</scope>
    <source>
        <strain evidence="2 3">N139</strain>
    </source>
</reference>